<protein>
    <submittedName>
        <fullName evidence="2">DUF2752 domain-containing protein</fullName>
    </submittedName>
</protein>
<dbReference type="EMBL" id="JADEWZ010000053">
    <property type="protein sequence ID" value="MBE9118606.1"/>
    <property type="molecule type" value="Genomic_DNA"/>
</dbReference>
<keyword evidence="1" id="KW-0472">Membrane</keyword>
<evidence type="ECO:0000313" key="3">
    <source>
        <dbReference type="Proteomes" id="UP000654482"/>
    </source>
</evidence>
<evidence type="ECO:0000313" key="2">
    <source>
        <dbReference type="EMBL" id="MBE9118606.1"/>
    </source>
</evidence>
<accession>A0A8J7E161</accession>
<name>A0A8J7E161_9CYAN</name>
<sequence length="161" mass="17943">MLKFSRRPLSRNQIQLRAFKLSLVSSPILGAFFFNHTDYSSPFFCPLRTFTGIPCPGCGMTRSFLAIARGDFSGAIAYNLFGPILFAGCFVFALHLTAELFAKRSLHSPQLQFLLHSKKVRFLALSALFCYYAIRIDGLARSGELSIDFARSPLGQFLLSS</sequence>
<dbReference type="AlphaFoldDB" id="A0A8J7E161"/>
<organism evidence="2 3">
    <name type="scientific">Lusitaniella coriacea LEGE 07157</name>
    <dbReference type="NCBI Taxonomy" id="945747"/>
    <lineage>
        <taxon>Bacteria</taxon>
        <taxon>Bacillati</taxon>
        <taxon>Cyanobacteriota</taxon>
        <taxon>Cyanophyceae</taxon>
        <taxon>Spirulinales</taxon>
        <taxon>Lusitaniellaceae</taxon>
        <taxon>Lusitaniella</taxon>
    </lineage>
</organism>
<comment type="caution">
    <text evidence="2">The sequence shown here is derived from an EMBL/GenBank/DDBJ whole genome shotgun (WGS) entry which is preliminary data.</text>
</comment>
<reference evidence="2" key="1">
    <citation type="submission" date="2020-10" db="EMBL/GenBank/DDBJ databases">
        <authorList>
            <person name="Castelo-Branco R."/>
            <person name="Eusebio N."/>
            <person name="Adriana R."/>
            <person name="Vieira A."/>
            <person name="Brugerolle De Fraissinette N."/>
            <person name="Rezende De Castro R."/>
            <person name="Schneider M.P."/>
            <person name="Vasconcelos V."/>
            <person name="Leao P.N."/>
        </authorList>
    </citation>
    <scope>NUCLEOTIDE SEQUENCE</scope>
    <source>
        <strain evidence="2">LEGE 07157</strain>
    </source>
</reference>
<dbReference type="RefSeq" id="WP_194031689.1">
    <property type="nucleotide sequence ID" value="NZ_JADEWZ010000053.1"/>
</dbReference>
<proteinExistence type="predicted"/>
<keyword evidence="3" id="KW-1185">Reference proteome</keyword>
<keyword evidence="1" id="KW-1133">Transmembrane helix</keyword>
<feature type="transmembrane region" description="Helical" evidence="1">
    <location>
        <begin position="21"/>
        <end position="37"/>
    </location>
</feature>
<gene>
    <name evidence="2" type="ORF">IQ249_22205</name>
</gene>
<dbReference type="Proteomes" id="UP000654482">
    <property type="component" value="Unassembled WGS sequence"/>
</dbReference>
<evidence type="ECO:0000256" key="1">
    <source>
        <dbReference type="SAM" id="Phobius"/>
    </source>
</evidence>
<dbReference type="InterPro" id="IPR021215">
    <property type="entry name" value="DUF2752"/>
</dbReference>
<feature type="transmembrane region" description="Helical" evidence="1">
    <location>
        <begin position="80"/>
        <end position="101"/>
    </location>
</feature>
<keyword evidence="1" id="KW-0812">Transmembrane</keyword>
<dbReference type="Pfam" id="PF10825">
    <property type="entry name" value="DUF2752"/>
    <property type="match status" value="1"/>
</dbReference>